<dbReference type="UniPathway" id="UPA00241">
    <property type="reaction ID" value="UER00356"/>
</dbReference>
<comment type="pathway">
    <text evidence="3">Cofactor biosynthesis; coenzyme A biosynthesis; CoA from (R)-pantothenate: step 5/5.</text>
</comment>
<evidence type="ECO:0000256" key="3">
    <source>
        <dbReference type="HAMAP-Rule" id="MF_00376"/>
    </source>
</evidence>
<dbReference type="RefSeq" id="WP_151423462.1">
    <property type="nucleotide sequence ID" value="NZ_WBJX01000002.1"/>
</dbReference>
<comment type="function">
    <text evidence="3">Catalyzes the phosphorylation of the 3'-hydroxyl group of dephosphocoenzyme A to form coenzyme A.</text>
</comment>
<dbReference type="PANTHER" id="PTHR10695:SF46">
    <property type="entry name" value="BIFUNCTIONAL COENZYME A SYNTHASE-RELATED"/>
    <property type="match status" value="1"/>
</dbReference>
<comment type="caution">
    <text evidence="5">The sequence shown here is derived from an EMBL/GenBank/DDBJ whole genome shotgun (WGS) entry which is preliminary data.</text>
</comment>
<name>A0A7J5B4B1_9MICO</name>
<dbReference type="InterPro" id="IPR001977">
    <property type="entry name" value="Depp_CoAkinase"/>
</dbReference>
<dbReference type="EMBL" id="WBJX01000002">
    <property type="protein sequence ID" value="KAB1638415.1"/>
    <property type="molecule type" value="Genomic_DNA"/>
</dbReference>
<feature type="binding site" evidence="3">
    <location>
        <begin position="11"/>
        <end position="16"/>
    </location>
    <ligand>
        <name>ATP</name>
        <dbReference type="ChEBI" id="CHEBI:30616"/>
    </ligand>
</feature>
<keyword evidence="3" id="KW-0963">Cytoplasm</keyword>
<dbReference type="Pfam" id="PF01121">
    <property type="entry name" value="CoaE"/>
    <property type="match status" value="1"/>
</dbReference>
<gene>
    <name evidence="3" type="primary">coaE</name>
    <name evidence="5" type="ORF">F8O03_08460</name>
</gene>
<dbReference type="HAMAP" id="MF_00376">
    <property type="entry name" value="Dephospho_CoA_kinase"/>
    <property type="match status" value="1"/>
</dbReference>
<dbReference type="NCBIfam" id="NF002879">
    <property type="entry name" value="PRK03333.1"/>
    <property type="match status" value="1"/>
</dbReference>
<accession>A0A7J5B4B1</accession>
<sequence>MVTIALTGGIGSGKTTIANRLAELGGVILDADVFAREAVAVGSPALRQIAARFGQQVLLADGSLDRPAIGALVFGDEEARRALNDIVHPEVRRLTGERLEEVLADDPAALVVHVIPLLVESTSNYDYEEIWVADAPARTREERLVEGRGMTREDAQARIASQASDDERRRIADVLIDTSAPLDETLDQVDAEWRRLAAAGLRAPETQTYGV</sequence>
<dbReference type="Proteomes" id="UP000490386">
    <property type="component" value="Unassembled WGS sequence"/>
</dbReference>
<dbReference type="NCBIfam" id="TIGR00152">
    <property type="entry name" value="dephospho-CoA kinase"/>
    <property type="match status" value="1"/>
</dbReference>
<comment type="catalytic activity">
    <reaction evidence="3">
        <text>3'-dephospho-CoA + ATP = ADP + CoA + H(+)</text>
        <dbReference type="Rhea" id="RHEA:18245"/>
        <dbReference type="ChEBI" id="CHEBI:15378"/>
        <dbReference type="ChEBI" id="CHEBI:30616"/>
        <dbReference type="ChEBI" id="CHEBI:57287"/>
        <dbReference type="ChEBI" id="CHEBI:57328"/>
        <dbReference type="ChEBI" id="CHEBI:456216"/>
        <dbReference type="EC" id="2.7.1.24"/>
    </reaction>
</comment>
<dbReference type="Gene3D" id="3.40.50.300">
    <property type="entry name" value="P-loop containing nucleotide triphosphate hydrolases"/>
    <property type="match status" value="1"/>
</dbReference>
<evidence type="ECO:0000256" key="2">
    <source>
        <dbReference type="ARBA" id="ARBA00022840"/>
    </source>
</evidence>
<comment type="subcellular location">
    <subcellularLocation>
        <location evidence="3">Cytoplasm</location>
    </subcellularLocation>
</comment>
<dbReference type="PANTHER" id="PTHR10695">
    <property type="entry name" value="DEPHOSPHO-COA KINASE-RELATED"/>
    <property type="match status" value="1"/>
</dbReference>
<keyword evidence="1 3" id="KW-0547">Nucleotide-binding</keyword>
<proteinExistence type="inferred from homology"/>
<dbReference type="AlphaFoldDB" id="A0A7J5B4B1"/>
<dbReference type="GO" id="GO:0004140">
    <property type="term" value="F:dephospho-CoA kinase activity"/>
    <property type="evidence" value="ECO:0007669"/>
    <property type="project" value="UniProtKB-UniRule"/>
</dbReference>
<comment type="similarity">
    <text evidence="3">Belongs to the CoaE family.</text>
</comment>
<keyword evidence="3 5" id="KW-0418">Kinase</keyword>
<dbReference type="GO" id="GO:0015937">
    <property type="term" value="P:coenzyme A biosynthetic process"/>
    <property type="evidence" value="ECO:0007669"/>
    <property type="project" value="UniProtKB-UniRule"/>
</dbReference>
<keyword evidence="3" id="KW-0173">Coenzyme A biosynthesis</keyword>
<evidence type="ECO:0000256" key="4">
    <source>
        <dbReference type="NCBIfam" id="TIGR00152"/>
    </source>
</evidence>
<dbReference type="InterPro" id="IPR027417">
    <property type="entry name" value="P-loop_NTPase"/>
</dbReference>
<evidence type="ECO:0000313" key="5">
    <source>
        <dbReference type="EMBL" id="KAB1638415.1"/>
    </source>
</evidence>
<keyword evidence="2 3" id="KW-0067">ATP-binding</keyword>
<keyword evidence="3 5" id="KW-0808">Transferase</keyword>
<dbReference type="GO" id="GO:0005737">
    <property type="term" value="C:cytoplasm"/>
    <property type="evidence" value="ECO:0007669"/>
    <property type="project" value="UniProtKB-SubCell"/>
</dbReference>
<evidence type="ECO:0000256" key="1">
    <source>
        <dbReference type="ARBA" id="ARBA00022741"/>
    </source>
</evidence>
<organism evidence="5 6">
    <name type="scientific">Pseudoclavibacter terrae</name>
    <dbReference type="NCBI Taxonomy" id="1530195"/>
    <lineage>
        <taxon>Bacteria</taxon>
        <taxon>Bacillati</taxon>
        <taxon>Actinomycetota</taxon>
        <taxon>Actinomycetes</taxon>
        <taxon>Micrococcales</taxon>
        <taxon>Microbacteriaceae</taxon>
        <taxon>Pseudoclavibacter</taxon>
    </lineage>
</organism>
<keyword evidence="6" id="KW-1185">Reference proteome</keyword>
<dbReference type="SUPFAM" id="SSF52540">
    <property type="entry name" value="P-loop containing nucleoside triphosphate hydrolases"/>
    <property type="match status" value="1"/>
</dbReference>
<evidence type="ECO:0000313" key="6">
    <source>
        <dbReference type="Proteomes" id="UP000490386"/>
    </source>
</evidence>
<dbReference type="CDD" id="cd02022">
    <property type="entry name" value="DPCK"/>
    <property type="match status" value="1"/>
</dbReference>
<dbReference type="PROSITE" id="PS51219">
    <property type="entry name" value="DPCK"/>
    <property type="match status" value="1"/>
</dbReference>
<dbReference type="GO" id="GO:0005524">
    <property type="term" value="F:ATP binding"/>
    <property type="evidence" value="ECO:0007669"/>
    <property type="project" value="UniProtKB-UniRule"/>
</dbReference>
<dbReference type="OrthoDB" id="9812943at2"/>
<reference evidence="5 6" key="1">
    <citation type="submission" date="2019-09" db="EMBL/GenBank/DDBJ databases">
        <title>Phylogeny of genus Pseudoclavibacter and closely related genus.</title>
        <authorList>
            <person name="Li Y."/>
        </authorList>
    </citation>
    <scope>NUCLEOTIDE SEQUENCE [LARGE SCALE GENOMIC DNA]</scope>
    <source>
        <strain evidence="5 6">THG-MD12</strain>
    </source>
</reference>
<dbReference type="EC" id="2.7.1.24" evidence="3 4"/>
<protein>
    <recommendedName>
        <fullName evidence="3 4">Dephospho-CoA kinase</fullName>
        <ecNumber evidence="3 4">2.7.1.24</ecNumber>
    </recommendedName>
    <alternativeName>
        <fullName evidence="3">Dephosphocoenzyme A kinase</fullName>
    </alternativeName>
</protein>